<name>A0A1I6HQR7_9RHOB</name>
<accession>A0A1I6HQR7</accession>
<protein>
    <submittedName>
        <fullName evidence="1">Uncharacterized protein</fullName>
    </submittedName>
</protein>
<dbReference type="AlphaFoldDB" id="A0A1I6HQR7"/>
<keyword evidence="2" id="KW-1185">Reference proteome</keyword>
<sequence>MTLKAIALSLAITVTAVTAVFALNNRIALDREMSEICVFAYDTTDDLSPLDATACPAR</sequence>
<proteinExistence type="predicted"/>
<organism evidence="1 2">
    <name type="scientific">Litoreibacter janthinus</name>
    <dbReference type="NCBI Taxonomy" id="670154"/>
    <lineage>
        <taxon>Bacteria</taxon>
        <taxon>Pseudomonadati</taxon>
        <taxon>Pseudomonadota</taxon>
        <taxon>Alphaproteobacteria</taxon>
        <taxon>Rhodobacterales</taxon>
        <taxon>Roseobacteraceae</taxon>
        <taxon>Litoreibacter</taxon>
    </lineage>
</organism>
<dbReference type="EMBL" id="FOYO01000001">
    <property type="protein sequence ID" value="SFR56724.1"/>
    <property type="molecule type" value="Genomic_DNA"/>
</dbReference>
<evidence type="ECO:0000313" key="1">
    <source>
        <dbReference type="EMBL" id="SFR56724.1"/>
    </source>
</evidence>
<evidence type="ECO:0000313" key="2">
    <source>
        <dbReference type="Proteomes" id="UP000199658"/>
    </source>
</evidence>
<dbReference type="Proteomes" id="UP000199658">
    <property type="component" value="Unassembled WGS sequence"/>
</dbReference>
<dbReference type="RefSeq" id="WP_175500712.1">
    <property type="nucleotide sequence ID" value="NZ_FOYO01000001.1"/>
</dbReference>
<gene>
    <name evidence="1" type="ORF">SAMN04488002_3270</name>
</gene>
<reference evidence="2" key="1">
    <citation type="submission" date="2016-10" db="EMBL/GenBank/DDBJ databases">
        <authorList>
            <person name="Varghese N."/>
            <person name="Submissions S."/>
        </authorList>
    </citation>
    <scope>NUCLEOTIDE SEQUENCE [LARGE SCALE GENOMIC DNA]</scope>
    <source>
        <strain evidence="2">DSM 26921</strain>
    </source>
</reference>